<accession>A0A165ED24</accession>
<keyword evidence="13" id="KW-1185">Reference proteome</keyword>
<dbReference type="InterPro" id="IPR005034">
    <property type="entry name" value="Dicer_dimerisation"/>
</dbReference>
<dbReference type="PANTHER" id="PTHR14950:SF37">
    <property type="entry name" value="ENDORIBONUCLEASE DICER"/>
    <property type="match status" value="1"/>
</dbReference>
<dbReference type="InterPro" id="IPR011545">
    <property type="entry name" value="DEAD/DEAH_box_helicase_dom"/>
</dbReference>
<evidence type="ECO:0000256" key="1">
    <source>
        <dbReference type="ARBA" id="ARBA00022737"/>
    </source>
</evidence>
<dbReference type="SMART" id="SM00535">
    <property type="entry name" value="RIBOc"/>
    <property type="match status" value="2"/>
</dbReference>
<dbReference type="InterPro" id="IPR014001">
    <property type="entry name" value="Helicase_ATP-bd"/>
</dbReference>
<feature type="compositionally biased region" description="Acidic residues" evidence="7">
    <location>
        <begin position="1514"/>
        <end position="1544"/>
    </location>
</feature>
<dbReference type="InParanoid" id="A0A165ED24"/>
<feature type="compositionally biased region" description="Acidic residues" evidence="7">
    <location>
        <begin position="535"/>
        <end position="546"/>
    </location>
</feature>
<sequence>MSAITRPPTLEEVEQQIPRQYQTEIFNQAQKNNVIAVMDTGTGKTLIAITLIKWITTRLSTTPGGSRNVVVFIVPKVPLVEQQRDAVTQQTSLTARGYYGALDVDYWKREQWAKEFNEADVLVMTPRVLYDLLSHAHWSMDRISLLIFDEAHHCRKNNDYNQIMRDHYHKCDPARRPKVFGMTASPIWNVKHPLESLRELERNMDCRVLAVRDNVAELHKHAPKPTESIIYHTGTPTYWPAYPNRSMFGELMQAERLGVRDTEHKTFRTRYEATMDCLGIVGAEYFLSSVVPREIASLVREKRREVTTIHKLVAPGEDPAIQSANINLQIAELERIKGVLVEQSVSLFVQTMDIPPEWLAPRVVQLTKLLHQFYLNDPACQSIIFVEQRQVAMVLSWILGHIPFLKSMIRSTFVTGHGGSTHRSKREEEDIQGMSVKEQQAAIRGFRDGRANVLVATSVAEEGLDFQPCNLVIRFDAVNTMVSYAQSRGRARQKASTYIIMLPEGSSEAGDKYMRFNRAEPALKETYQKRGSQDVDLETEEGDDLSESDLRLREVHTTATGAMLTYGNAIALLGRLCAVHPMEPGLPILRPKYEPIADNPFGLTFSLESGQGFGFAYSLSLPSALPLPRELLHRDGPYRQSKKEAKRAVAFGAARALQKLGCFDDYLLPIQENNDREGVDADGEQFKPIDLPDVFEDTVLHVWGDPRPVEHQLFCYPLKYRDRVSIGLVTCAKLDLDDVNDTLGLPTSFPQVGQPVVLSFATPDERVDRIQVMDQYTTFAIQWAISRRPLDGDLSCFFVKLADDGAPDYAAMKHAVDFPLSLDWRRDWTQDSRLIVMQKTTWLRAYRLLSVNEHVTPSTPLVTLGKKCCDSGCATYLEHYTRQEASVLKKKARNTPQNNQPAARKPSSFPPLSPDEPMVVLLPVRYAKTDHPEYLVPASFIKRISLEDDMFIVAETLPSLLRHITSVVRARALQSRLNLPRYPIARFAEALAIPGPVPKYNYNRLEFLGDSFLKMATSIHIFNKYPHRHEGQLAALREGSVRNTYLRGKSYRLGVHHYTVNDTVRSLKRWTPPVTANTSLKDGSLFVKEDILRRCLSDCMESLLGASYLCAGIDGLLRAGLSLGLCFGGIDPWISRYPAPRPHFQASTSLRLLQGRLGYEFRNPLLLLEAVTHPTFPGSQTPSYQRLEFLGDAVIDVFVNDHIFSQWPSATAHKLTWMHHLLVCNPLLGAVAIRELGLQKYILHMAPRLDREIAVAVNQLEPLSYAELAERWWEYDPPKALNDVLEAVIGAMLVDSSYNLELCKPILAQLFKDTLPLGHPDVPSHPVAELYVWATKHGCSEVHFEKSRQREESITNDTSHVFVHDTEVSSSTRDSLSVAKCFAAYEARATLSDPHNRNALQKLCNCAEMRAEAARLRQEAKLLGQREKEWKASRNEDVPGLDPGASYLVMDVDGAGSVKSGRAIGVVDAAEVEQVVAAILDDPMDASNAAAMGGSNDETNEGFAQIGRLLMSVAEEEPTQEEDDEDEDVDGMDIDDDPSAELEEPERVAGGQDQMAEDTVL</sequence>
<dbReference type="Pfam" id="PF00270">
    <property type="entry name" value="DEAD"/>
    <property type="match status" value="1"/>
</dbReference>
<evidence type="ECO:0000256" key="2">
    <source>
        <dbReference type="ARBA" id="ARBA00022741"/>
    </source>
</evidence>
<evidence type="ECO:0000259" key="9">
    <source>
        <dbReference type="PROSITE" id="PS51192"/>
    </source>
</evidence>
<feature type="region of interest" description="Disordered" evidence="7">
    <location>
        <begin position="527"/>
        <end position="546"/>
    </location>
</feature>
<dbReference type="InterPro" id="IPR000999">
    <property type="entry name" value="RNase_III_dom"/>
</dbReference>
<dbReference type="InterPro" id="IPR001650">
    <property type="entry name" value="Helicase_C-like"/>
</dbReference>
<dbReference type="Pfam" id="PF00271">
    <property type="entry name" value="Helicase_C"/>
    <property type="match status" value="1"/>
</dbReference>
<dbReference type="PROSITE" id="PS50142">
    <property type="entry name" value="RNASE_3_2"/>
    <property type="match status" value="2"/>
</dbReference>
<dbReference type="Pfam" id="PF03368">
    <property type="entry name" value="Dicer_dimer"/>
    <property type="match status" value="1"/>
</dbReference>
<keyword evidence="5" id="KW-0067">ATP-binding</keyword>
<dbReference type="FunCoup" id="A0A165ED24">
    <property type="interactions" value="297"/>
</dbReference>
<dbReference type="CDD" id="cd00593">
    <property type="entry name" value="RIBOc"/>
    <property type="match status" value="2"/>
</dbReference>
<feature type="domain" description="RNase III" evidence="8">
    <location>
        <begin position="1150"/>
        <end position="1297"/>
    </location>
</feature>
<feature type="region of interest" description="Disordered" evidence="7">
    <location>
        <begin position="890"/>
        <end position="911"/>
    </location>
</feature>
<dbReference type="Gene3D" id="3.40.50.300">
    <property type="entry name" value="P-loop containing nucleotide triphosphate hydrolases"/>
    <property type="match status" value="2"/>
</dbReference>
<evidence type="ECO:0000313" key="12">
    <source>
        <dbReference type="EMBL" id="KZT54596.1"/>
    </source>
</evidence>
<dbReference type="CDD" id="cd18034">
    <property type="entry name" value="DEXHc_dicer"/>
    <property type="match status" value="1"/>
</dbReference>
<evidence type="ECO:0000256" key="3">
    <source>
        <dbReference type="ARBA" id="ARBA00022801"/>
    </source>
</evidence>
<evidence type="ECO:0000256" key="4">
    <source>
        <dbReference type="ARBA" id="ARBA00022806"/>
    </source>
</evidence>
<dbReference type="Proteomes" id="UP000076842">
    <property type="component" value="Unassembled WGS sequence"/>
</dbReference>
<name>A0A165ED24_9BASI</name>
<feature type="domain" description="Helicase ATP-binding" evidence="9">
    <location>
        <begin position="25"/>
        <end position="204"/>
    </location>
</feature>
<dbReference type="PROSITE" id="PS51327">
    <property type="entry name" value="DICER_DSRBF"/>
    <property type="match status" value="1"/>
</dbReference>
<keyword evidence="1" id="KW-0677">Repeat</keyword>
<dbReference type="Pfam" id="PF00636">
    <property type="entry name" value="Ribonuclease_3"/>
    <property type="match status" value="2"/>
</dbReference>
<evidence type="ECO:0000259" key="10">
    <source>
        <dbReference type="PROSITE" id="PS51194"/>
    </source>
</evidence>
<dbReference type="GO" id="GO:0005737">
    <property type="term" value="C:cytoplasm"/>
    <property type="evidence" value="ECO:0007669"/>
    <property type="project" value="TreeGrafter"/>
</dbReference>
<dbReference type="PROSITE" id="PS51192">
    <property type="entry name" value="HELICASE_ATP_BIND_1"/>
    <property type="match status" value="1"/>
</dbReference>
<evidence type="ECO:0000256" key="7">
    <source>
        <dbReference type="SAM" id="MobiDB-lite"/>
    </source>
</evidence>
<dbReference type="GO" id="GO:0005524">
    <property type="term" value="F:ATP binding"/>
    <property type="evidence" value="ECO:0007669"/>
    <property type="project" value="UniProtKB-KW"/>
</dbReference>
<dbReference type="PROSITE" id="PS51194">
    <property type="entry name" value="HELICASE_CTER"/>
    <property type="match status" value="1"/>
</dbReference>
<protein>
    <recommendedName>
        <fullName evidence="14">P-loop containing nucleoside triphosphate hydrolase protein</fullName>
    </recommendedName>
</protein>
<gene>
    <name evidence="12" type="ORF">CALCODRAFT_519296</name>
</gene>
<dbReference type="GO" id="GO:0003723">
    <property type="term" value="F:RNA binding"/>
    <property type="evidence" value="ECO:0007669"/>
    <property type="project" value="UniProtKB-UniRule"/>
</dbReference>
<dbReference type="OrthoDB" id="416741at2759"/>
<comment type="similarity">
    <text evidence="6">Belongs to the helicase family. Dicer subfamily.</text>
</comment>
<proteinExistence type="inferred from homology"/>
<feature type="domain" description="Helicase C-terminal" evidence="10">
    <location>
        <begin position="369"/>
        <end position="543"/>
    </location>
</feature>
<feature type="domain" description="Dicer dsRNA-binding fold" evidence="11">
    <location>
        <begin position="569"/>
        <end position="677"/>
    </location>
</feature>
<dbReference type="GO" id="GO:0030422">
    <property type="term" value="P:siRNA processing"/>
    <property type="evidence" value="ECO:0007669"/>
    <property type="project" value="TreeGrafter"/>
</dbReference>
<organism evidence="12 13">
    <name type="scientific">Calocera cornea HHB12733</name>
    <dbReference type="NCBI Taxonomy" id="1353952"/>
    <lineage>
        <taxon>Eukaryota</taxon>
        <taxon>Fungi</taxon>
        <taxon>Dikarya</taxon>
        <taxon>Basidiomycota</taxon>
        <taxon>Agaricomycotina</taxon>
        <taxon>Dacrymycetes</taxon>
        <taxon>Dacrymycetales</taxon>
        <taxon>Dacrymycetaceae</taxon>
        <taxon>Calocera</taxon>
    </lineage>
</organism>
<evidence type="ECO:0000259" key="11">
    <source>
        <dbReference type="PROSITE" id="PS51327"/>
    </source>
</evidence>
<evidence type="ECO:0000256" key="5">
    <source>
        <dbReference type="ARBA" id="ARBA00022840"/>
    </source>
</evidence>
<evidence type="ECO:0008006" key="14">
    <source>
        <dbReference type="Google" id="ProtNLM"/>
    </source>
</evidence>
<dbReference type="STRING" id="1353952.A0A165ED24"/>
<keyword evidence="3" id="KW-0378">Hydrolase</keyword>
<keyword evidence="2" id="KW-0547">Nucleotide-binding</keyword>
<dbReference type="SUPFAM" id="SSF69065">
    <property type="entry name" value="RNase III domain-like"/>
    <property type="match status" value="2"/>
</dbReference>
<dbReference type="GO" id="GO:0004386">
    <property type="term" value="F:helicase activity"/>
    <property type="evidence" value="ECO:0007669"/>
    <property type="project" value="UniProtKB-KW"/>
</dbReference>
<feature type="domain" description="RNase III" evidence="8">
    <location>
        <begin position="970"/>
        <end position="1112"/>
    </location>
</feature>
<dbReference type="Gene3D" id="3.30.160.380">
    <property type="entry name" value="Dicer dimerisation domain"/>
    <property type="match status" value="1"/>
</dbReference>
<dbReference type="SMART" id="SM00490">
    <property type="entry name" value="HELICc"/>
    <property type="match status" value="1"/>
</dbReference>
<dbReference type="EMBL" id="KV424011">
    <property type="protein sequence ID" value="KZT54596.1"/>
    <property type="molecule type" value="Genomic_DNA"/>
</dbReference>
<dbReference type="InterPro" id="IPR027417">
    <property type="entry name" value="P-loop_NTPase"/>
</dbReference>
<dbReference type="InterPro" id="IPR036389">
    <property type="entry name" value="RNase_III_sf"/>
</dbReference>
<dbReference type="GO" id="GO:0004525">
    <property type="term" value="F:ribonuclease III activity"/>
    <property type="evidence" value="ECO:0007669"/>
    <property type="project" value="InterPro"/>
</dbReference>
<evidence type="ECO:0000313" key="13">
    <source>
        <dbReference type="Proteomes" id="UP000076842"/>
    </source>
</evidence>
<dbReference type="InterPro" id="IPR038248">
    <property type="entry name" value="Dicer_dimer_sf"/>
</dbReference>
<dbReference type="SMART" id="SM00487">
    <property type="entry name" value="DEXDc"/>
    <property type="match status" value="1"/>
</dbReference>
<dbReference type="Gene3D" id="1.10.1520.10">
    <property type="entry name" value="Ribonuclease III domain"/>
    <property type="match status" value="2"/>
</dbReference>
<reference evidence="12 13" key="1">
    <citation type="journal article" date="2016" name="Mol. Biol. Evol.">
        <title>Comparative Genomics of Early-Diverging Mushroom-Forming Fungi Provides Insights into the Origins of Lignocellulose Decay Capabilities.</title>
        <authorList>
            <person name="Nagy L.G."/>
            <person name="Riley R."/>
            <person name="Tritt A."/>
            <person name="Adam C."/>
            <person name="Daum C."/>
            <person name="Floudas D."/>
            <person name="Sun H."/>
            <person name="Yadav J.S."/>
            <person name="Pangilinan J."/>
            <person name="Larsson K.H."/>
            <person name="Matsuura K."/>
            <person name="Barry K."/>
            <person name="Labutti K."/>
            <person name="Kuo R."/>
            <person name="Ohm R.A."/>
            <person name="Bhattacharya S.S."/>
            <person name="Shirouzu T."/>
            <person name="Yoshinaga Y."/>
            <person name="Martin F.M."/>
            <person name="Grigoriev I.V."/>
            <person name="Hibbett D.S."/>
        </authorList>
    </citation>
    <scope>NUCLEOTIDE SEQUENCE [LARGE SCALE GENOMIC DNA]</scope>
    <source>
        <strain evidence="12 13">HHB12733</strain>
    </source>
</reference>
<keyword evidence="6" id="KW-0694">RNA-binding</keyword>
<dbReference type="GO" id="GO:0005634">
    <property type="term" value="C:nucleus"/>
    <property type="evidence" value="ECO:0007669"/>
    <property type="project" value="TreeGrafter"/>
</dbReference>
<dbReference type="SUPFAM" id="SSF52540">
    <property type="entry name" value="P-loop containing nucleoside triphosphate hydrolases"/>
    <property type="match status" value="1"/>
</dbReference>
<dbReference type="PANTHER" id="PTHR14950">
    <property type="entry name" value="DICER-RELATED"/>
    <property type="match status" value="1"/>
</dbReference>
<feature type="region of interest" description="Disordered" evidence="7">
    <location>
        <begin position="1512"/>
        <end position="1561"/>
    </location>
</feature>
<evidence type="ECO:0000256" key="6">
    <source>
        <dbReference type="PROSITE-ProRule" id="PRU00657"/>
    </source>
</evidence>
<keyword evidence="4" id="KW-0347">Helicase</keyword>
<dbReference type="PROSITE" id="PS00517">
    <property type="entry name" value="RNASE_3_1"/>
    <property type="match status" value="1"/>
</dbReference>
<evidence type="ECO:0000259" key="8">
    <source>
        <dbReference type="PROSITE" id="PS50142"/>
    </source>
</evidence>